<dbReference type="OrthoDB" id="3284at2759"/>
<keyword evidence="6 9" id="KW-0605">Phycobilisome</keyword>
<sequence length="316" mass="34910">MAFVSGAGAAVRGTSGKAAARCAAVRTVRAARAIRMTTAPGSAPFSSLDEPERQVVMWESVGDEKDQVFKQLYRQVFGNAYLMESDLEELLVPESQLLMGSISVKDFIKRVAKSDAYKKRFFEPCGPYRFVELCTKHFLGRGPRDQKEVSEHVQRLANEGYDADVDSYMDSEEYMSLFGENGVPRFVFKGTYEGNDQFNRLAAMRQFADGSYTDTRSGSTAPRKAQKAELTMAEGDFVGRAKVSRGLPAETSAAKTGTPPVRALKGPVNPRAGVRVRIKVVDNLYQVYEIPPMADPKAKVNAFWAKPIPSSLTKKY</sequence>
<reference evidence="12" key="1">
    <citation type="journal article" date="2019" name="Nat. Commun.">
        <title>Expansion of phycobilisome linker gene families in mesophilic red algae.</title>
        <authorList>
            <person name="Lee J."/>
            <person name="Kim D."/>
            <person name="Bhattacharya D."/>
            <person name="Yoon H.S."/>
        </authorList>
    </citation>
    <scope>NUCLEOTIDE SEQUENCE [LARGE SCALE GENOMIC DNA]</scope>
    <source>
        <strain evidence="12">CCMP 1328</strain>
    </source>
</reference>
<dbReference type="SMR" id="A0A5J4Z323"/>
<dbReference type="GO" id="GO:0015979">
    <property type="term" value="P:photosynthesis"/>
    <property type="evidence" value="ECO:0007669"/>
    <property type="project" value="UniProtKB-KW"/>
</dbReference>
<dbReference type="EMBL" id="VRMN01000002">
    <property type="protein sequence ID" value="KAA8497087.1"/>
    <property type="molecule type" value="Genomic_DNA"/>
</dbReference>
<evidence type="ECO:0000256" key="4">
    <source>
        <dbReference type="ARBA" id="ARBA00022549"/>
    </source>
</evidence>
<accession>A0A5J4Z323</accession>
<protein>
    <submittedName>
        <fullName evidence="11">Phycobilisome 27.9 kDa linker polypeptide, phycoerythrin-associated, rod</fullName>
    </submittedName>
</protein>
<dbReference type="PANTHER" id="PTHR34011">
    <property type="entry name" value="PHYCOBILISOME 32.1 KDA LINKER POLYPEPTIDE, PHYCOCYANIN-ASSOCIATED, ROD 2-RELATED"/>
    <property type="match status" value="1"/>
</dbReference>
<evidence type="ECO:0000313" key="12">
    <source>
        <dbReference type="Proteomes" id="UP000324585"/>
    </source>
</evidence>
<dbReference type="Pfam" id="PF00427">
    <property type="entry name" value="PBS_linker_poly"/>
    <property type="match status" value="1"/>
</dbReference>
<dbReference type="InterPro" id="IPR038255">
    <property type="entry name" value="PBS_linker_sf"/>
</dbReference>
<keyword evidence="12" id="KW-1185">Reference proteome</keyword>
<comment type="subcellular location">
    <subcellularLocation>
        <location evidence="1">Plastid</location>
        <location evidence="1">Chloroplast thylakoid membrane</location>
        <topology evidence="1">Peripheral membrane protein</topology>
        <orientation evidence="1">Stromal side</orientation>
    </subcellularLocation>
</comment>
<evidence type="ECO:0007829" key="14">
    <source>
        <dbReference type="PDB" id="7LJ0"/>
    </source>
</evidence>
<keyword evidence="13 14" id="KW-0002">3D-structure</keyword>
<evidence type="ECO:0000256" key="3">
    <source>
        <dbReference type="ARBA" id="ARBA00022531"/>
    </source>
</evidence>
<dbReference type="PDB" id="7Y5E">
    <property type="method" value="EM"/>
    <property type="resolution" value="3.30 A"/>
    <property type="chains" value="MI/ZI=1-316"/>
</dbReference>
<dbReference type="Gene3D" id="1.10.3130.20">
    <property type="entry name" value="Phycobilisome linker domain"/>
    <property type="match status" value="1"/>
</dbReference>
<dbReference type="EMDB" id="EMD-33658"/>
<dbReference type="EMDB" id="EMD-31393"/>
<dbReference type="Proteomes" id="UP000324585">
    <property type="component" value="Unassembled WGS sequence"/>
</dbReference>
<dbReference type="PDB" id="7EZX">
    <property type="method" value="EM"/>
    <property type="resolution" value="3.00 A"/>
    <property type="chains" value="MC/ME=1-316"/>
</dbReference>
<comment type="similarity">
    <text evidence="9">Belongs to the phycobilisome linker protein family.</text>
</comment>
<evidence type="ECO:0007829" key="15">
    <source>
        <dbReference type="PDB" id="7Y4L"/>
    </source>
</evidence>
<evidence type="ECO:0000256" key="8">
    <source>
        <dbReference type="ARBA" id="ARBA00023136"/>
    </source>
</evidence>
<evidence type="ECO:0007829" key="13">
    <source>
        <dbReference type="PDB" id="7EZX"/>
    </source>
</evidence>
<keyword evidence="4" id="KW-0042">Antenna complex</keyword>
<keyword evidence="2" id="KW-0150">Chloroplast</keyword>
<gene>
    <name evidence="11" type="ORF">FVE85_0816</name>
</gene>
<keyword evidence="5" id="KW-0934">Plastid</keyword>
<dbReference type="GO" id="GO:0009535">
    <property type="term" value="C:chloroplast thylakoid membrane"/>
    <property type="evidence" value="ECO:0007669"/>
    <property type="project" value="UniProtKB-SubCell"/>
</dbReference>
<evidence type="ECO:0000259" key="10">
    <source>
        <dbReference type="PROSITE" id="PS51445"/>
    </source>
</evidence>
<dbReference type="GO" id="GO:0030089">
    <property type="term" value="C:phycobilisome"/>
    <property type="evidence" value="ECO:0007669"/>
    <property type="project" value="UniProtKB-UniRule"/>
</dbReference>
<reference evidence="14" key="2">
    <citation type="journal article" date="2021" name="Nat. Commun.">
        <title>Scaffolding proteins guide the evolution of algal light harvesting antennas.</title>
        <authorList>
            <person name="Rathbone H.W."/>
            <person name="Michie K.A."/>
            <person name="Landsberg M.J."/>
            <person name="Green B.R."/>
            <person name="Curmi P.M.G."/>
        </authorList>
    </citation>
    <scope>STRUCTURE BY ELECTRON MICROSCOPY (2.80 ANGSTROMS)</scope>
</reference>
<evidence type="ECO:0000256" key="5">
    <source>
        <dbReference type="ARBA" id="ARBA00022640"/>
    </source>
</evidence>
<reference evidence="13" key="3">
    <citation type="journal article" date="2023" name="Commun. Biol.">
        <title>The structural basis for light acclimation in phycobilisome light harvesting systems systems in Porphyridium purpureum.</title>
        <authorList>
            <person name="Dodson E.J."/>
            <person name="Ma J."/>
            <person name="Suissa Szlejf M."/>
            <person name="Maroudas-Sklare N."/>
            <person name="Paltiel Y."/>
            <person name="Adir N."/>
            <person name="Sun S."/>
            <person name="Sui S.F."/>
            <person name="Keren N."/>
        </authorList>
    </citation>
    <scope>STRUCTURE BY ELECTRON MICROSCOPY (3.00 ANGSTROMS)</scope>
</reference>
<organism evidence="11 12">
    <name type="scientific">Porphyridium purpureum</name>
    <name type="common">Red alga</name>
    <name type="synonym">Porphyridium cruentum</name>
    <dbReference type="NCBI Taxonomy" id="35688"/>
    <lineage>
        <taxon>Eukaryota</taxon>
        <taxon>Rhodophyta</taxon>
        <taxon>Bangiophyceae</taxon>
        <taxon>Porphyridiales</taxon>
        <taxon>Porphyridiaceae</taxon>
        <taxon>Porphyridium</taxon>
    </lineage>
</organism>
<reference evidence="15 16" key="4">
    <citation type="journal article" date="2023" name="Nature">
        <title>In situ structure of the red algal phycobilisome-PSII-PSI-LHC megacomplex.</title>
        <authorList>
            <person name="You X."/>
            <person name="Zhang X."/>
            <person name="Cheng J."/>
            <person name="Xiao Y."/>
            <person name="Ma J."/>
            <person name="Sun S."/>
            <person name="Zhang X."/>
            <person name="Wang H.W."/>
            <person name="Sui S.F."/>
        </authorList>
    </citation>
    <scope>STRUCTURE BY ELECTRON MICROSCOPY (3.30 ANGSTROMS)</scope>
</reference>
<dbReference type="PDB" id="7Y4L">
    <property type="method" value="EM"/>
    <property type="resolution" value="3.30 A"/>
    <property type="chains" value="MG/ZG=1-316"/>
</dbReference>
<evidence type="ECO:0000256" key="9">
    <source>
        <dbReference type="PROSITE-ProRule" id="PRU00775"/>
    </source>
</evidence>
<evidence type="ECO:0000256" key="6">
    <source>
        <dbReference type="ARBA" id="ARBA00022738"/>
    </source>
</evidence>
<name>A0A5J4Z323_PORPP</name>
<evidence type="ECO:0000256" key="1">
    <source>
        <dbReference type="ARBA" id="ARBA00004185"/>
    </source>
</evidence>
<proteinExistence type="evidence at protein level"/>
<evidence type="ECO:0007829" key="16">
    <source>
        <dbReference type="PDB" id="7Y5E"/>
    </source>
</evidence>
<keyword evidence="7" id="KW-0793">Thylakoid</keyword>
<feature type="domain" description="PBS-linker" evidence="10">
    <location>
        <begin position="33"/>
        <end position="215"/>
    </location>
</feature>
<dbReference type="OMA" id="VELNCKH"/>
<dbReference type="PDB" id="7LJ0">
    <property type="method" value="EM"/>
    <property type="resolution" value="2.80 A"/>
    <property type="chains" value="A=1-316"/>
</dbReference>
<evidence type="ECO:0000313" key="11">
    <source>
        <dbReference type="EMBL" id="KAA8497087.1"/>
    </source>
</evidence>
<comment type="caution">
    <text evidence="11">The sequence shown here is derived from an EMBL/GenBank/DDBJ whole genome shotgun (WGS) entry which is preliminary data.</text>
</comment>
<dbReference type="EMDB" id="EMD-33618"/>
<evidence type="ECO:0000256" key="7">
    <source>
        <dbReference type="ARBA" id="ARBA00023078"/>
    </source>
</evidence>
<dbReference type="AlphaFoldDB" id="A0A5J4Z323"/>
<dbReference type="PDB" id="7Y7A">
    <property type="method" value="EM"/>
    <property type="resolution" value="4.30 A"/>
    <property type="chains" value="MJ/Mk/ZJ/Zk=1-316"/>
</dbReference>
<keyword evidence="3" id="KW-0602">Photosynthesis</keyword>
<dbReference type="PROSITE" id="PS51445">
    <property type="entry name" value="PBS_LINKER"/>
    <property type="match status" value="1"/>
</dbReference>
<dbReference type="InterPro" id="IPR001297">
    <property type="entry name" value="PBS_linker_dom"/>
</dbReference>
<dbReference type="PANTHER" id="PTHR34011:SF6">
    <property type="entry name" value="PHYCOBILIPROTEIN APCE"/>
    <property type="match status" value="1"/>
</dbReference>
<evidence type="ECO:0000256" key="2">
    <source>
        <dbReference type="ARBA" id="ARBA00022528"/>
    </source>
</evidence>
<keyword evidence="8" id="KW-0472">Membrane</keyword>